<dbReference type="PROSITE" id="PS00197">
    <property type="entry name" value="2FE2S_FER_1"/>
    <property type="match status" value="1"/>
</dbReference>
<evidence type="ECO:0000313" key="1">
    <source>
        <dbReference type="EMBL" id="ABV27266.1"/>
    </source>
</evidence>
<dbReference type="SUPFAM" id="SSF54292">
    <property type="entry name" value="2Fe-2S ferredoxin-like"/>
    <property type="match status" value="1"/>
</dbReference>
<dbReference type="EMBL" id="EF531339">
    <property type="protein sequence ID" value="ABV27266.1"/>
    <property type="molecule type" value="Genomic_DNA"/>
</dbReference>
<sequence length="321" mass="35919">MQVFTMSDTVGQFIEFLRRHDDEAWAAIVASLLPDVHPVDQNALRVWFAFYPVKLFHMLTEDEARARQDCLLNGRYRLADHIHTSHRFFYGHRFWPKVQKAVLIDLRTPPRTTLENHIRQAARRTGVDPTLALGITAVAYATLQQVGVEAFSTPPPPINVPQLTPAQIIAERRRPEPRTLRDLLLRSEINQTYTICFDEHDPAAKFQAIYGQPLTTAAGQMPNAAAFKKKDPRCVAGPIPTECQTGACGTCWIGVLSGAENLSAITPFEVTRLKKIGYPYDGTEHPVIRLACKTVCEGKASIVIPPWNGVLANWDHPPIRG</sequence>
<dbReference type="InterPro" id="IPR012675">
    <property type="entry name" value="Beta-grasp_dom_sf"/>
</dbReference>
<protein>
    <submittedName>
        <fullName evidence="1">Uncharacterized protein</fullName>
    </submittedName>
</protein>
<dbReference type="InterPro" id="IPR036010">
    <property type="entry name" value="2Fe-2S_ferredoxin-like_sf"/>
</dbReference>
<gene>
    <name evidence="1" type="ORF">YS_M60-F11.180</name>
</gene>
<dbReference type="Gene3D" id="3.10.20.30">
    <property type="match status" value="1"/>
</dbReference>
<name>A8DJT7_9BACT</name>
<accession>A8DJT7</accession>
<proteinExistence type="predicted"/>
<reference evidence="1" key="1">
    <citation type="journal article" date="2007" name="Science">
        <title>Candidatus Chloracidobacterium thermophilum: an aerobic phototrophic Acidobacterium.</title>
        <authorList>
            <person name="Bryant D.A."/>
            <person name="Costas A.M."/>
            <person name="Maresca J.A."/>
            <person name="Chew A.G."/>
            <person name="Klatt C.G."/>
            <person name="Bateson M.M."/>
            <person name="Tallon L.J."/>
            <person name="Hostetler J."/>
            <person name="Nelson W.C."/>
            <person name="Heidelberg J.F."/>
            <person name="Ward D.M."/>
        </authorList>
    </citation>
    <scope>NUCLEOTIDE SEQUENCE</scope>
</reference>
<dbReference type="AlphaFoldDB" id="A8DJT7"/>
<dbReference type="GO" id="GO:0051537">
    <property type="term" value="F:2 iron, 2 sulfur cluster binding"/>
    <property type="evidence" value="ECO:0007669"/>
    <property type="project" value="InterPro"/>
</dbReference>
<organism evidence="1">
    <name type="scientific">Chloracidobacterium thermophilum</name>
    <dbReference type="NCBI Taxonomy" id="458033"/>
    <lineage>
        <taxon>Bacteria</taxon>
        <taxon>Pseudomonadati</taxon>
        <taxon>Acidobacteriota</taxon>
        <taxon>Terriglobia</taxon>
        <taxon>Terriglobales</taxon>
        <taxon>Acidobacteriaceae</taxon>
        <taxon>Chloracidobacterium</taxon>
    </lineage>
</organism>
<dbReference type="InterPro" id="IPR006058">
    <property type="entry name" value="2Fe2S_fd_BS"/>
</dbReference>